<name>A0AAE0SM20_9BIVA</name>
<sequence>MFVLKSATQQPPLKKAALKEVSIERVLKCLPGITKSKGGETRKVISALVKAYNYKNHLMSNQVSVLKDELKFHKTVYNLQIQYSESLFEAIKEGYSRFEESTNEAIVRPLKDILKAYIQLNSSASEEALRDFLTKFKDNAAQLQDIVDNLGFPADSKEGGSLLSSYGEEFFQSLDNLVYDCQTRREKEAERIEELQTQHSQLVKELQDLLEEQESKQHDLNKATSVEDVSMSSFTSRKHSPPCQATKNATSSSEPNIANTVHFNCQEDATHFMHSESSNQESSASFDRNEDAKSDLGFQTKYKREKSDHHHQRCTTGVSNDIHSKMSLLSLSPPESVSRLNDGIQTEKTKIVGLDTAASYNGPPTSKVMRGITDSGAPKPQKKLNYVPNTFVPNRTLRLRRSGSLTKLTASDHLEDKLSSTYSFNTTNAPTQEKISSNETKTNTRSSSSSGVKTHIKRQPFK</sequence>
<evidence type="ECO:0000313" key="3">
    <source>
        <dbReference type="Proteomes" id="UP001195483"/>
    </source>
</evidence>
<evidence type="ECO:0000313" key="2">
    <source>
        <dbReference type="EMBL" id="KAK3594342.1"/>
    </source>
</evidence>
<reference evidence="2" key="3">
    <citation type="submission" date="2023-05" db="EMBL/GenBank/DDBJ databases">
        <authorList>
            <person name="Smith C.H."/>
        </authorList>
    </citation>
    <scope>NUCLEOTIDE SEQUENCE</scope>
    <source>
        <strain evidence="2">CHS0354</strain>
        <tissue evidence="2">Mantle</tissue>
    </source>
</reference>
<feature type="compositionally biased region" description="Low complexity" evidence="1">
    <location>
        <begin position="275"/>
        <end position="285"/>
    </location>
</feature>
<evidence type="ECO:0000256" key="1">
    <source>
        <dbReference type="SAM" id="MobiDB-lite"/>
    </source>
</evidence>
<accession>A0AAE0SM20</accession>
<gene>
    <name evidence="2" type="ORF">CHS0354_026219</name>
</gene>
<feature type="region of interest" description="Disordered" evidence="1">
    <location>
        <begin position="273"/>
        <end position="292"/>
    </location>
</feature>
<dbReference type="EMBL" id="JAEAOA010001567">
    <property type="protein sequence ID" value="KAK3594342.1"/>
    <property type="molecule type" value="Genomic_DNA"/>
</dbReference>
<feature type="compositionally biased region" description="Polar residues" evidence="1">
    <location>
        <begin position="243"/>
        <end position="257"/>
    </location>
</feature>
<organism evidence="2 3">
    <name type="scientific">Potamilus streckersoni</name>
    <dbReference type="NCBI Taxonomy" id="2493646"/>
    <lineage>
        <taxon>Eukaryota</taxon>
        <taxon>Metazoa</taxon>
        <taxon>Spiralia</taxon>
        <taxon>Lophotrochozoa</taxon>
        <taxon>Mollusca</taxon>
        <taxon>Bivalvia</taxon>
        <taxon>Autobranchia</taxon>
        <taxon>Heteroconchia</taxon>
        <taxon>Palaeoheterodonta</taxon>
        <taxon>Unionida</taxon>
        <taxon>Unionoidea</taxon>
        <taxon>Unionidae</taxon>
        <taxon>Ambleminae</taxon>
        <taxon>Lampsilini</taxon>
        <taxon>Potamilus</taxon>
    </lineage>
</organism>
<protein>
    <submittedName>
        <fullName evidence="2">Uncharacterized protein</fullName>
    </submittedName>
</protein>
<proteinExistence type="predicted"/>
<feature type="region of interest" description="Disordered" evidence="1">
    <location>
        <begin position="421"/>
        <end position="462"/>
    </location>
</feature>
<dbReference type="Proteomes" id="UP001195483">
    <property type="component" value="Unassembled WGS sequence"/>
</dbReference>
<feature type="region of interest" description="Disordered" evidence="1">
    <location>
        <begin position="213"/>
        <end position="257"/>
    </location>
</feature>
<dbReference type="AlphaFoldDB" id="A0AAE0SM20"/>
<feature type="compositionally biased region" description="Polar residues" evidence="1">
    <location>
        <begin position="421"/>
        <end position="452"/>
    </location>
</feature>
<reference evidence="2" key="2">
    <citation type="journal article" date="2021" name="Genome Biol. Evol.">
        <title>Developing a high-quality reference genome for a parasitic bivalve with doubly uniparental inheritance (Bivalvia: Unionida).</title>
        <authorList>
            <person name="Smith C.H."/>
        </authorList>
    </citation>
    <scope>NUCLEOTIDE SEQUENCE</scope>
    <source>
        <strain evidence="2">CHS0354</strain>
        <tissue evidence="2">Mantle</tissue>
    </source>
</reference>
<comment type="caution">
    <text evidence="2">The sequence shown here is derived from an EMBL/GenBank/DDBJ whole genome shotgun (WGS) entry which is preliminary data.</text>
</comment>
<reference evidence="2" key="1">
    <citation type="journal article" date="2021" name="Genome Biol. Evol.">
        <title>A High-Quality Reference Genome for a Parasitic Bivalve with Doubly Uniparental Inheritance (Bivalvia: Unionida).</title>
        <authorList>
            <person name="Smith C.H."/>
        </authorList>
    </citation>
    <scope>NUCLEOTIDE SEQUENCE</scope>
    <source>
        <strain evidence="2">CHS0354</strain>
    </source>
</reference>
<keyword evidence="3" id="KW-1185">Reference proteome</keyword>